<evidence type="ECO:0000256" key="4">
    <source>
        <dbReference type="ARBA" id="ARBA00022847"/>
    </source>
</evidence>
<proteinExistence type="predicted"/>
<reference evidence="11" key="1">
    <citation type="submission" date="2020-11" db="EMBL/GenBank/DDBJ databases">
        <authorList>
            <person name="Tran Van P."/>
        </authorList>
    </citation>
    <scope>NUCLEOTIDE SEQUENCE</scope>
</reference>
<dbReference type="Proteomes" id="UP000678499">
    <property type="component" value="Unassembled WGS sequence"/>
</dbReference>
<dbReference type="AlphaFoldDB" id="A0A7R9GCU9"/>
<feature type="transmembrane region" description="Helical" evidence="8">
    <location>
        <begin position="772"/>
        <end position="793"/>
    </location>
</feature>
<sequence>MLVQGLSLLLTLAALVDSAAIPTKIGGFSGRVDQSGVTVSGLSSGGAFATQFHVAYSELVTGAGIIAGAPYHCAGGNLIQATYCQTLPSMVSVSSMVSDAESFARTGKIDSLDNLSNDRVYIYHSSLDTTVNIGAGHSVRDFYENFMPASSITIESGISSSHGIPTENYGDACYSFLSSTYILECGYSAAFEAVNYLYGGINPAAASAPGTLSTFSQGDFVTGDPAAISMADTGYVYIPTNCETDDSVCKLHVVFHGCRQGIDALGDIYVKHAGYLEVAESNDIVLLFPQVKASIFSPQNPLGCWDWWGYDDALFADKYATKEGPQMEAVYNMYRGNMLENIPCRYTLAVLAFLGFVYNYSMRINMNIVIVAMINYTAIPHISQAEQAKECSVEGDVSHLINTSSPLVPVVDTHHPSQEGEFAWNEEQQGLVLGSFFWGYIVTQIPGGRVGELYGVKRVFGLGLMVAALLTLLTPLAARTDYRLLIAVRILMGIFEGVTYPSMHAMLARWVPPFERNKFSTFVYTGAQVGTIITMPLVGILTTSFGWESVFYVIGTGALLWGICWMLLVYDTPEEHPRITAKELKYIHDGIGAGHERGKALPVPWGQMLRSKPFWALILVSMSTNWGFWLLLTELPTYLRNILHYDIKKNGFVSALPYFSMWTTSLVLSTVSDHFRKKGTYSFTTIRNINNSIAHFGPAICFVSLIFAGCNEYLSLALLIAAGTMQAGFWPGTITNHLDLAPNFAEFQILVDVRSAWFRSDQQQNLKNWAKVFWLAAGINVVGNGIFLAFGSSEEATWNRPRMTHDDPKNGGLPEPESQVRLVSDFSNPAFVNLDDDLAEYSHEPVTEPSSRNRSEIVFSL</sequence>
<dbReference type="Gene3D" id="1.20.1250.20">
    <property type="entry name" value="MFS general substrate transporter like domains"/>
    <property type="match status" value="2"/>
</dbReference>
<dbReference type="SUPFAM" id="SSF103473">
    <property type="entry name" value="MFS general substrate transporter"/>
    <property type="match status" value="1"/>
</dbReference>
<evidence type="ECO:0000256" key="6">
    <source>
        <dbReference type="ARBA" id="ARBA00023136"/>
    </source>
</evidence>
<comment type="subcellular location">
    <subcellularLocation>
        <location evidence="1">Membrane</location>
        <topology evidence="1">Multi-pass membrane protein</topology>
    </subcellularLocation>
</comment>
<dbReference type="OrthoDB" id="2985014at2759"/>
<dbReference type="PANTHER" id="PTHR11662:SF399">
    <property type="entry name" value="FI19708P1-RELATED"/>
    <property type="match status" value="1"/>
</dbReference>
<dbReference type="CDD" id="cd17318">
    <property type="entry name" value="MFS_SLC17"/>
    <property type="match status" value="1"/>
</dbReference>
<evidence type="ECO:0000256" key="5">
    <source>
        <dbReference type="ARBA" id="ARBA00022989"/>
    </source>
</evidence>
<feature type="compositionally biased region" description="Basic and acidic residues" evidence="7">
    <location>
        <begin position="842"/>
        <end position="855"/>
    </location>
</feature>
<organism evidence="11">
    <name type="scientific">Notodromas monacha</name>
    <dbReference type="NCBI Taxonomy" id="399045"/>
    <lineage>
        <taxon>Eukaryota</taxon>
        <taxon>Metazoa</taxon>
        <taxon>Ecdysozoa</taxon>
        <taxon>Arthropoda</taxon>
        <taxon>Crustacea</taxon>
        <taxon>Oligostraca</taxon>
        <taxon>Ostracoda</taxon>
        <taxon>Podocopa</taxon>
        <taxon>Podocopida</taxon>
        <taxon>Cypridocopina</taxon>
        <taxon>Cypridoidea</taxon>
        <taxon>Cyprididae</taxon>
        <taxon>Notodromas</taxon>
    </lineage>
</organism>
<dbReference type="EMBL" id="OA882585">
    <property type="protein sequence ID" value="CAD7276080.1"/>
    <property type="molecule type" value="Genomic_DNA"/>
</dbReference>
<dbReference type="InterPro" id="IPR036259">
    <property type="entry name" value="MFS_trans_sf"/>
</dbReference>
<keyword evidence="9" id="KW-0732">Signal</keyword>
<dbReference type="InterPro" id="IPR020846">
    <property type="entry name" value="MFS_dom"/>
</dbReference>
<evidence type="ECO:0000256" key="1">
    <source>
        <dbReference type="ARBA" id="ARBA00004141"/>
    </source>
</evidence>
<evidence type="ECO:0000259" key="10">
    <source>
        <dbReference type="PROSITE" id="PS50850"/>
    </source>
</evidence>
<dbReference type="EMBL" id="CAJPEX010000548">
    <property type="protein sequence ID" value="CAG0916232.1"/>
    <property type="molecule type" value="Genomic_DNA"/>
</dbReference>
<keyword evidence="4" id="KW-0769">Symport</keyword>
<dbReference type="InterPro" id="IPR011701">
    <property type="entry name" value="MFS"/>
</dbReference>
<keyword evidence="6 8" id="KW-0472">Membrane</keyword>
<keyword evidence="3 8" id="KW-0812">Transmembrane</keyword>
<dbReference type="GO" id="GO:0015293">
    <property type="term" value="F:symporter activity"/>
    <property type="evidence" value="ECO:0007669"/>
    <property type="project" value="UniProtKB-KW"/>
</dbReference>
<keyword evidence="2" id="KW-0813">Transport</keyword>
<feature type="chain" id="PRO_5036403254" description="Major facilitator superfamily (MFS) profile domain-containing protein" evidence="9">
    <location>
        <begin position="19"/>
        <end position="861"/>
    </location>
</feature>
<evidence type="ECO:0000313" key="11">
    <source>
        <dbReference type="EMBL" id="CAD7276080.1"/>
    </source>
</evidence>
<evidence type="ECO:0000256" key="3">
    <source>
        <dbReference type="ARBA" id="ARBA00022692"/>
    </source>
</evidence>
<dbReference type="InterPro" id="IPR029058">
    <property type="entry name" value="AB_hydrolase_fold"/>
</dbReference>
<feature type="transmembrane region" description="Helical" evidence="8">
    <location>
        <begin position="459"/>
        <end position="478"/>
    </location>
</feature>
<feature type="transmembrane region" description="Helical" evidence="8">
    <location>
        <begin position="614"/>
        <end position="632"/>
    </location>
</feature>
<feature type="signal peptide" evidence="9">
    <location>
        <begin position="1"/>
        <end position="18"/>
    </location>
</feature>
<evidence type="ECO:0000256" key="7">
    <source>
        <dbReference type="SAM" id="MobiDB-lite"/>
    </source>
</evidence>
<dbReference type="PANTHER" id="PTHR11662">
    <property type="entry name" value="SOLUTE CARRIER FAMILY 17"/>
    <property type="match status" value="1"/>
</dbReference>
<dbReference type="Gene3D" id="3.40.50.1820">
    <property type="entry name" value="alpha/beta hydrolase"/>
    <property type="match status" value="1"/>
</dbReference>
<feature type="domain" description="Major facilitator superfamily (MFS) profile" evidence="10">
    <location>
        <begin position="347"/>
        <end position="861"/>
    </location>
</feature>
<feature type="transmembrane region" description="Helical" evidence="8">
    <location>
        <begin position="484"/>
        <end position="501"/>
    </location>
</feature>
<dbReference type="FunFam" id="1.20.1250.20:FF:000003">
    <property type="entry name" value="Solute carrier family 17 member 3"/>
    <property type="match status" value="1"/>
</dbReference>
<keyword evidence="5 8" id="KW-1133">Transmembrane helix</keyword>
<feature type="transmembrane region" description="Helical" evidence="8">
    <location>
        <begin position="652"/>
        <end position="672"/>
    </location>
</feature>
<feature type="transmembrane region" description="Helical" evidence="8">
    <location>
        <begin position="522"/>
        <end position="543"/>
    </location>
</feature>
<evidence type="ECO:0000256" key="8">
    <source>
        <dbReference type="SAM" id="Phobius"/>
    </source>
</evidence>
<gene>
    <name evidence="11" type="ORF">NMOB1V02_LOCUS3858</name>
</gene>
<dbReference type="PROSITE" id="PS50850">
    <property type="entry name" value="MFS"/>
    <property type="match status" value="1"/>
</dbReference>
<name>A0A7R9GCU9_9CRUS</name>
<protein>
    <recommendedName>
        <fullName evidence="10">Major facilitator superfamily (MFS) profile domain-containing protein</fullName>
    </recommendedName>
</protein>
<dbReference type="GO" id="GO:0006820">
    <property type="term" value="P:monoatomic anion transport"/>
    <property type="evidence" value="ECO:0007669"/>
    <property type="project" value="TreeGrafter"/>
</dbReference>
<feature type="region of interest" description="Disordered" evidence="7">
    <location>
        <begin position="842"/>
        <end position="861"/>
    </location>
</feature>
<keyword evidence="12" id="KW-1185">Reference proteome</keyword>
<accession>A0A7R9GCU9</accession>
<feature type="transmembrane region" description="Helical" evidence="8">
    <location>
        <begin position="693"/>
        <end position="722"/>
    </location>
</feature>
<dbReference type="SUPFAM" id="SSF53474">
    <property type="entry name" value="alpha/beta-Hydrolases"/>
    <property type="match status" value="1"/>
</dbReference>
<dbReference type="GO" id="GO:0016020">
    <property type="term" value="C:membrane"/>
    <property type="evidence" value="ECO:0007669"/>
    <property type="project" value="UniProtKB-SubCell"/>
</dbReference>
<dbReference type="InterPro" id="IPR050382">
    <property type="entry name" value="MFS_Na/Anion_cotransporter"/>
</dbReference>
<evidence type="ECO:0000313" key="12">
    <source>
        <dbReference type="Proteomes" id="UP000678499"/>
    </source>
</evidence>
<dbReference type="Pfam" id="PF07690">
    <property type="entry name" value="MFS_1"/>
    <property type="match status" value="1"/>
</dbReference>
<evidence type="ECO:0000256" key="9">
    <source>
        <dbReference type="SAM" id="SignalP"/>
    </source>
</evidence>
<feature type="transmembrane region" description="Helical" evidence="8">
    <location>
        <begin position="549"/>
        <end position="570"/>
    </location>
</feature>
<evidence type="ECO:0000256" key="2">
    <source>
        <dbReference type="ARBA" id="ARBA00022448"/>
    </source>
</evidence>